<evidence type="ECO:0000256" key="1">
    <source>
        <dbReference type="ARBA" id="ARBA00004141"/>
    </source>
</evidence>
<evidence type="ECO:0000256" key="8">
    <source>
        <dbReference type="ARBA" id="ARBA00023136"/>
    </source>
</evidence>
<feature type="transmembrane region" description="Helical" evidence="12">
    <location>
        <begin position="416"/>
        <end position="439"/>
    </location>
</feature>
<evidence type="ECO:0000256" key="12">
    <source>
        <dbReference type="SAM" id="Phobius"/>
    </source>
</evidence>
<dbReference type="PANTHER" id="PTHR11690">
    <property type="entry name" value="AMILORIDE-SENSITIVE SODIUM CHANNEL-RELATED"/>
    <property type="match status" value="1"/>
</dbReference>
<evidence type="ECO:0000256" key="6">
    <source>
        <dbReference type="ARBA" id="ARBA00023053"/>
    </source>
</evidence>
<keyword evidence="10 11" id="KW-0407">Ion channel</keyword>
<evidence type="ECO:0000256" key="10">
    <source>
        <dbReference type="ARBA" id="ARBA00023303"/>
    </source>
</evidence>
<evidence type="ECO:0000256" key="5">
    <source>
        <dbReference type="ARBA" id="ARBA00022989"/>
    </source>
</evidence>
<evidence type="ECO:0000313" key="14">
    <source>
        <dbReference type="Proteomes" id="UP000887567"/>
    </source>
</evidence>
<evidence type="ECO:0000256" key="11">
    <source>
        <dbReference type="RuleBase" id="RU000679"/>
    </source>
</evidence>
<evidence type="ECO:0000313" key="13">
    <source>
        <dbReference type="EnsemblMetazoa" id="XP_020893675.1"/>
    </source>
</evidence>
<keyword evidence="8 12" id="KW-0472">Membrane</keyword>
<keyword evidence="2 11" id="KW-0813">Transport</keyword>
<proteinExistence type="inferred from homology"/>
<dbReference type="OMA" id="PIACKEI"/>
<dbReference type="InterPro" id="IPR001873">
    <property type="entry name" value="ENaC"/>
</dbReference>
<dbReference type="GO" id="GO:0015280">
    <property type="term" value="F:ligand-gated sodium channel activity"/>
    <property type="evidence" value="ECO:0007669"/>
    <property type="project" value="TreeGrafter"/>
</dbReference>
<evidence type="ECO:0000256" key="9">
    <source>
        <dbReference type="ARBA" id="ARBA00023201"/>
    </source>
</evidence>
<name>A0A913WT11_EXADI</name>
<dbReference type="Gene3D" id="1.10.287.770">
    <property type="entry name" value="YojJ-like"/>
    <property type="match status" value="1"/>
</dbReference>
<dbReference type="RefSeq" id="XP_020893675.1">
    <property type="nucleotide sequence ID" value="XM_021038016.2"/>
</dbReference>
<dbReference type="Proteomes" id="UP000887567">
    <property type="component" value="Unplaced"/>
</dbReference>
<keyword evidence="7 11" id="KW-0406">Ion transport</keyword>
<comment type="subcellular location">
    <subcellularLocation>
        <location evidence="1">Membrane</location>
        <topology evidence="1">Multi-pass membrane protein</topology>
    </subcellularLocation>
</comment>
<dbReference type="PANTHER" id="PTHR11690:SF222">
    <property type="entry name" value="AMILORIDE-SENSITIVE SODIUM CHANNEL SUBUNIT GAMMA"/>
    <property type="match status" value="1"/>
</dbReference>
<evidence type="ECO:0000256" key="4">
    <source>
        <dbReference type="ARBA" id="ARBA00022692"/>
    </source>
</evidence>
<organism evidence="13 14">
    <name type="scientific">Exaiptasia diaphana</name>
    <name type="common">Tropical sea anemone</name>
    <name type="synonym">Aiptasia pulchella</name>
    <dbReference type="NCBI Taxonomy" id="2652724"/>
    <lineage>
        <taxon>Eukaryota</taxon>
        <taxon>Metazoa</taxon>
        <taxon>Cnidaria</taxon>
        <taxon>Anthozoa</taxon>
        <taxon>Hexacorallia</taxon>
        <taxon>Actiniaria</taxon>
        <taxon>Aiptasiidae</taxon>
        <taxon>Exaiptasia</taxon>
    </lineage>
</organism>
<dbReference type="Pfam" id="PF00858">
    <property type="entry name" value="ASC"/>
    <property type="match status" value="1"/>
</dbReference>
<evidence type="ECO:0000256" key="7">
    <source>
        <dbReference type="ARBA" id="ARBA00023065"/>
    </source>
</evidence>
<dbReference type="KEGG" id="epa:110232800"/>
<keyword evidence="14" id="KW-1185">Reference proteome</keyword>
<dbReference type="GeneID" id="110232800"/>
<dbReference type="GO" id="GO:0005886">
    <property type="term" value="C:plasma membrane"/>
    <property type="evidence" value="ECO:0007669"/>
    <property type="project" value="TreeGrafter"/>
</dbReference>
<keyword evidence="5 12" id="KW-1133">Transmembrane helix</keyword>
<comment type="similarity">
    <text evidence="11">Belongs to the amiloride-sensitive sodium channel (TC 1.A.6) family.</text>
</comment>
<keyword evidence="3 11" id="KW-0894">Sodium channel</keyword>
<evidence type="ECO:0000256" key="2">
    <source>
        <dbReference type="ARBA" id="ARBA00022448"/>
    </source>
</evidence>
<dbReference type="PRINTS" id="PR01078">
    <property type="entry name" value="AMINACHANNEL"/>
</dbReference>
<keyword evidence="6" id="KW-0915">Sodium</keyword>
<protein>
    <submittedName>
        <fullName evidence="13">Uncharacterized protein</fullName>
    </submittedName>
</protein>
<dbReference type="AlphaFoldDB" id="A0A913WT11"/>
<accession>A0A913WT11</accession>
<evidence type="ECO:0000256" key="3">
    <source>
        <dbReference type="ARBA" id="ARBA00022461"/>
    </source>
</evidence>
<dbReference type="Gene3D" id="2.60.470.10">
    <property type="entry name" value="Acid-sensing ion channels like domains"/>
    <property type="match status" value="1"/>
</dbReference>
<keyword evidence="9 11" id="KW-0739">Sodium transport</keyword>
<dbReference type="OrthoDB" id="8065060at2759"/>
<dbReference type="EnsemblMetazoa" id="XM_021038016.2">
    <property type="protein sequence ID" value="XP_020893675.1"/>
    <property type="gene ID" value="LOC110232800"/>
</dbReference>
<reference evidence="13" key="1">
    <citation type="submission" date="2022-11" db="UniProtKB">
        <authorList>
            <consortium name="EnsemblMetazoa"/>
        </authorList>
    </citation>
    <scope>IDENTIFICATION</scope>
</reference>
<keyword evidence="4 11" id="KW-0812">Transmembrane</keyword>
<sequence length="458" mass="51801">MSELSKDTKQSSQLVEDFAGYTTLHGFHFVITRVYAPVRRLIWLCLILTCVGALVKQLVSSFEKLHAHIHVVDQIVVPSDKLTFPAFTLCNINMMKRSKISGTDAQLYLDKLDPFKADKVKHKTLNSSFNLKEAVLKYGHTAKDMIAFCNWKGKPCSYKNFTTTFLSQNFGLCHTFNLGDNGEQLVSSTSNQKDLGLTLLLDIDNKEYYGYESYRSTGVKVAVHHQTEIPWVENSGNDIMPGFTTSIKITRKQVKRLPPPFRSACGSKKLVTSNVYTQRRCMIECFTRAMIKSRGCKILGMPNLPGFHHIGYCSPSEIRNDSSADELAKVRPNNCGCPIACKEITYTTVQSLAYFPSRSFMEMYANDTQNLNLALWEIRARFMTVVAYFEELNTEVSIEKPFYDINDFGSDLGGNLGLFLGCSVLTIMEFLDLLIMYCCQKLRSRNRTEQSNTDIEAG</sequence>